<reference evidence="7 8" key="1">
    <citation type="submission" date="2017-08" db="EMBL/GenBank/DDBJ databases">
        <title>Acidophilic green algal genome provides insights into adaptation to an acidic environment.</title>
        <authorList>
            <person name="Hirooka S."/>
            <person name="Hirose Y."/>
            <person name="Kanesaki Y."/>
            <person name="Higuchi S."/>
            <person name="Fujiwara T."/>
            <person name="Onuma R."/>
            <person name="Era A."/>
            <person name="Ohbayashi R."/>
            <person name="Uzuka A."/>
            <person name="Nozaki H."/>
            <person name="Yoshikawa H."/>
            <person name="Miyagishima S.Y."/>
        </authorList>
    </citation>
    <scope>NUCLEOTIDE SEQUENCE [LARGE SCALE GENOMIC DNA]</scope>
    <source>
        <strain evidence="7 8">NIES-2499</strain>
    </source>
</reference>
<protein>
    <recommendedName>
        <fullName evidence="6">Small ribosomal subunit protein uS3 C-terminal domain-containing protein</fullName>
    </recommendedName>
</protein>
<dbReference type="Pfam" id="PF00189">
    <property type="entry name" value="Ribosomal_S3_C"/>
    <property type="match status" value="1"/>
</dbReference>
<dbReference type="AlphaFoldDB" id="A0A250XMJ3"/>
<evidence type="ECO:0000259" key="6">
    <source>
        <dbReference type="Pfam" id="PF00189"/>
    </source>
</evidence>
<dbReference type="GO" id="GO:0003735">
    <property type="term" value="F:structural constituent of ribosome"/>
    <property type="evidence" value="ECO:0007669"/>
    <property type="project" value="InterPro"/>
</dbReference>
<dbReference type="Gene3D" id="3.30.1140.32">
    <property type="entry name" value="Ribosomal protein S3, C-terminal domain"/>
    <property type="match status" value="1"/>
</dbReference>
<evidence type="ECO:0000256" key="3">
    <source>
        <dbReference type="ARBA" id="ARBA00023274"/>
    </source>
</evidence>
<feature type="compositionally biased region" description="Polar residues" evidence="4">
    <location>
        <begin position="88"/>
        <end position="98"/>
    </location>
</feature>
<feature type="region of interest" description="Disordered" evidence="4">
    <location>
        <begin position="324"/>
        <end position="356"/>
    </location>
</feature>
<dbReference type="GO" id="GO:1990904">
    <property type="term" value="C:ribonucleoprotein complex"/>
    <property type="evidence" value="ECO:0007669"/>
    <property type="project" value="UniProtKB-KW"/>
</dbReference>
<keyword evidence="2" id="KW-0689">Ribosomal protein</keyword>
<organism evidence="7 8">
    <name type="scientific">Chlamydomonas eustigma</name>
    <dbReference type="NCBI Taxonomy" id="1157962"/>
    <lineage>
        <taxon>Eukaryota</taxon>
        <taxon>Viridiplantae</taxon>
        <taxon>Chlorophyta</taxon>
        <taxon>core chlorophytes</taxon>
        <taxon>Chlorophyceae</taxon>
        <taxon>CS clade</taxon>
        <taxon>Chlamydomonadales</taxon>
        <taxon>Chlamydomonadaceae</taxon>
        <taxon>Chlamydomonas</taxon>
    </lineage>
</organism>
<dbReference type="OrthoDB" id="544773at2759"/>
<evidence type="ECO:0000256" key="5">
    <source>
        <dbReference type="SAM" id="SignalP"/>
    </source>
</evidence>
<keyword evidence="5" id="KW-0732">Signal</keyword>
<feature type="compositionally biased region" description="Low complexity" evidence="4">
    <location>
        <begin position="324"/>
        <end position="343"/>
    </location>
</feature>
<name>A0A250XMJ3_9CHLO</name>
<proteinExistence type="inferred from homology"/>
<accession>A0A250XMJ3</accession>
<evidence type="ECO:0000313" key="7">
    <source>
        <dbReference type="EMBL" id="GAX84243.1"/>
    </source>
</evidence>
<evidence type="ECO:0000256" key="2">
    <source>
        <dbReference type="ARBA" id="ARBA00022980"/>
    </source>
</evidence>
<dbReference type="EMBL" id="BEGY01000120">
    <property type="protein sequence ID" value="GAX84243.1"/>
    <property type="molecule type" value="Genomic_DNA"/>
</dbReference>
<dbReference type="Proteomes" id="UP000232323">
    <property type="component" value="Unassembled WGS sequence"/>
</dbReference>
<dbReference type="SUPFAM" id="SSF54821">
    <property type="entry name" value="Ribosomal protein S3 C-terminal domain"/>
    <property type="match status" value="1"/>
</dbReference>
<evidence type="ECO:0000256" key="1">
    <source>
        <dbReference type="ARBA" id="ARBA00010761"/>
    </source>
</evidence>
<evidence type="ECO:0000256" key="4">
    <source>
        <dbReference type="SAM" id="MobiDB-lite"/>
    </source>
</evidence>
<feature type="domain" description="Small ribosomal subunit protein uS3 C-terminal" evidence="6">
    <location>
        <begin position="210"/>
        <end position="294"/>
    </location>
</feature>
<feature type="region of interest" description="Disordered" evidence="4">
    <location>
        <begin position="429"/>
        <end position="457"/>
    </location>
</feature>
<comment type="caution">
    <text evidence="7">The sequence shown here is derived from an EMBL/GenBank/DDBJ whole genome shotgun (WGS) entry which is preliminary data.</text>
</comment>
<feature type="compositionally biased region" description="Polar residues" evidence="4">
    <location>
        <begin position="344"/>
        <end position="356"/>
    </location>
</feature>
<feature type="compositionally biased region" description="Basic and acidic residues" evidence="4">
    <location>
        <begin position="437"/>
        <end position="456"/>
    </location>
</feature>
<feature type="region of interest" description="Disordered" evidence="4">
    <location>
        <begin position="72"/>
        <end position="102"/>
    </location>
</feature>
<feature type="chain" id="PRO_5013349743" description="Small ribosomal subunit protein uS3 C-terminal domain-containing protein" evidence="5">
    <location>
        <begin position="22"/>
        <end position="610"/>
    </location>
</feature>
<dbReference type="GO" id="GO:0005840">
    <property type="term" value="C:ribosome"/>
    <property type="evidence" value="ECO:0007669"/>
    <property type="project" value="UniProtKB-KW"/>
</dbReference>
<feature type="signal peptide" evidence="5">
    <location>
        <begin position="1"/>
        <end position="21"/>
    </location>
</feature>
<gene>
    <name evidence="7" type="ORF">CEUSTIGMA_g11666.t1</name>
</gene>
<dbReference type="InterPro" id="IPR036419">
    <property type="entry name" value="Ribosomal_S3_C_sf"/>
</dbReference>
<comment type="similarity">
    <text evidence="1">Belongs to the universal ribosomal protein uS3 family.</text>
</comment>
<evidence type="ECO:0000313" key="8">
    <source>
        <dbReference type="Proteomes" id="UP000232323"/>
    </source>
</evidence>
<dbReference type="GO" id="GO:0006412">
    <property type="term" value="P:translation"/>
    <property type="evidence" value="ECO:0007669"/>
    <property type="project" value="InterPro"/>
</dbReference>
<keyword evidence="8" id="KW-1185">Reference proteome</keyword>
<dbReference type="InterPro" id="IPR001351">
    <property type="entry name" value="Ribosomal_uS3_C"/>
</dbReference>
<sequence>MPTLHMSSILLGLSKTGVVRGTEVTGWGAIVKKAESLLDLTTDILEQSTSTSNTSRIPPGFSTAWTQRRSFAAKGSKKGATAPATPVTKISSTDQVPKNTGRDPRWALAQLRNPSNADPSKLLNPEELEAISTASANRLKEEEADSASDEPGISKASAPISLGKALPLNERDVASLLHQSLSNMAGHNVHFRPFFFSNIFQSAPVLASYVASALEADNSWQRIERLFISSIEGDKIVKGVNVRISGRLGRKAEMATIKEWQYGDHSMDMPFTHVDYGAASAVTRLGVIGVKVWIRYHEDAIAGNYFSNKTGFPMPLTQILSIENSNHSSSPSTASFSTASSSSDQENAGNGSSGSLSEMRRLSFASAWWSKTGPQQPPENRSWEVLPEILGVRALDEDSLKKFYKRASLEVTTFKSRAHLNKVRAAREMEGLPNTHLADDSDKLKEDENVKDKQVDDSTSTGLMVMMRMSQVMVRMSQVMMRMSQVMMRMSQVMVRMSQVMMRMSQVMMRMSQVMMRMSQVMMRMSQVMMRMSQVMVRMSQVMVRMSQVMVRMSQVMVRMSQVMVRMSQVMVRMSQVMMRMSQVMMRMSQVMMRMSQVMMRMSQVMMRMS</sequence>
<keyword evidence="3" id="KW-0687">Ribonucleoprotein</keyword>